<keyword evidence="7" id="KW-0744">Spermatogenesis</keyword>
<dbReference type="FunFam" id="2.60.40.10:FF:000072">
    <property type="entry name" value="RIMS-binding protein 2 isoform X1"/>
    <property type="match status" value="1"/>
</dbReference>
<evidence type="ECO:0000313" key="14">
    <source>
        <dbReference type="Proteomes" id="UP000694857"/>
    </source>
</evidence>
<evidence type="ECO:0000256" key="11">
    <source>
        <dbReference type="SAM" id="Coils"/>
    </source>
</evidence>
<evidence type="ECO:0000256" key="3">
    <source>
        <dbReference type="ARBA" id="ARBA00022443"/>
    </source>
</evidence>
<keyword evidence="14" id="KW-1185">Reference proteome</keyword>
<evidence type="ECO:0000256" key="2">
    <source>
        <dbReference type="ARBA" id="ARBA00010749"/>
    </source>
</evidence>
<dbReference type="Pfam" id="PF07653">
    <property type="entry name" value="SH3_2"/>
    <property type="match status" value="3"/>
</dbReference>
<evidence type="ECO:0000256" key="10">
    <source>
        <dbReference type="PROSITE-ProRule" id="PRU00192"/>
    </source>
</evidence>
<evidence type="ECO:0000256" key="4">
    <source>
        <dbReference type="ARBA" id="ARBA00022490"/>
    </source>
</evidence>
<feature type="domain" description="SH3" evidence="13">
    <location>
        <begin position="822"/>
        <end position="889"/>
    </location>
</feature>
<feature type="region of interest" description="Disordered" evidence="12">
    <location>
        <begin position="1237"/>
        <end position="1322"/>
    </location>
</feature>
<dbReference type="OrthoDB" id="4158657at2759"/>
<evidence type="ECO:0000256" key="8">
    <source>
        <dbReference type="ARBA" id="ARBA00023054"/>
    </source>
</evidence>
<dbReference type="Gene3D" id="2.30.30.40">
    <property type="entry name" value="SH3 Domains"/>
    <property type="match status" value="3"/>
</dbReference>
<dbReference type="GeneID" id="118880082"/>
<dbReference type="Pfam" id="PF25566">
    <property type="entry name" value="RIMB1_N"/>
    <property type="match status" value="1"/>
</dbReference>
<evidence type="ECO:0000256" key="12">
    <source>
        <dbReference type="SAM" id="MobiDB-lite"/>
    </source>
</evidence>
<feature type="compositionally biased region" description="Low complexity" evidence="12">
    <location>
        <begin position="17"/>
        <end position="29"/>
    </location>
</feature>
<dbReference type="GO" id="GO:0005634">
    <property type="term" value="C:nucleus"/>
    <property type="evidence" value="ECO:0007669"/>
    <property type="project" value="TreeGrafter"/>
</dbReference>
<keyword evidence="3 10" id="KW-0728">SH3 domain</keyword>
<dbReference type="Pfam" id="PF25523">
    <property type="entry name" value="Ig_RIMBP2"/>
    <property type="match status" value="1"/>
</dbReference>
<evidence type="ECO:0000313" key="15">
    <source>
        <dbReference type="RefSeq" id="XP_036679332.1"/>
    </source>
</evidence>
<feature type="region of interest" description="Disordered" evidence="12">
    <location>
        <begin position="680"/>
        <end position="787"/>
    </location>
</feature>
<proteinExistence type="inferred from homology"/>
<dbReference type="InterPro" id="IPR003961">
    <property type="entry name" value="FN3_dom"/>
</dbReference>
<keyword evidence="9" id="KW-0206">Cytoskeleton</keyword>
<dbReference type="GO" id="GO:0007286">
    <property type="term" value="P:spermatid development"/>
    <property type="evidence" value="ECO:0007669"/>
    <property type="project" value="TreeGrafter"/>
</dbReference>
<name>A0A8B8V3Q4_BALMU</name>
<evidence type="ECO:0000256" key="9">
    <source>
        <dbReference type="ARBA" id="ARBA00023212"/>
    </source>
</evidence>
<dbReference type="CDD" id="cd00063">
    <property type="entry name" value="FN3"/>
    <property type="match status" value="1"/>
</dbReference>
<dbReference type="PANTHER" id="PTHR14234:SF21">
    <property type="entry name" value="RIMS-BINDING PROTEIN 3A-RELATED"/>
    <property type="match status" value="1"/>
</dbReference>
<dbReference type="FunFam" id="2.30.30.40:FF:000232">
    <property type="entry name" value="RIMS-binding protein 3A-like"/>
    <property type="match status" value="1"/>
</dbReference>
<feature type="domain" description="SH3" evidence="13">
    <location>
        <begin position="1441"/>
        <end position="1509"/>
    </location>
</feature>
<dbReference type="GO" id="GO:0002177">
    <property type="term" value="C:manchette"/>
    <property type="evidence" value="ECO:0007669"/>
    <property type="project" value="TreeGrafter"/>
</dbReference>
<keyword evidence="4" id="KW-0963">Cytoplasm</keyword>
<dbReference type="KEGG" id="bmus:118880082"/>
<organism evidence="14 15">
    <name type="scientific">Balaenoptera musculus</name>
    <name type="common">Blue whale</name>
    <dbReference type="NCBI Taxonomy" id="9771"/>
    <lineage>
        <taxon>Eukaryota</taxon>
        <taxon>Metazoa</taxon>
        <taxon>Chordata</taxon>
        <taxon>Craniata</taxon>
        <taxon>Vertebrata</taxon>
        <taxon>Euteleostomi</taxon>
        <taxon>Mammalia</taxon>
        <taxon>Eutheria</taxon>
        <taxon>Laurasiatheria</taxon>
        <taxon>Artiodactyla</taxon>
        <taxon>Whippomorpha</taxon>
        <taxon>Cetacea</taxon>
        <taxon>Mysticeti</taxon>
        <taxon>Balaenopteridae</taxon>
        <taxon>Balaenoptera</taxon>
    </lineage>
</organism>
<dbReference type="InterPro" id="IPR036116">
    <property type="entry name" value="FN3_sf"/>
</dbReference>
<feature type="coiled-coil region" evidence="11">
    <location>
        <begin position="463"/>
        <end position="595"/>
    </location>
</feature>
<evidence type="ECO:0000256" key="7">
    <source>
        <dbReference type="ARBA" id="ARBA00022871"/>
    </source>
</evidence>
<protein>
    <submittedName>
        <fullName evidence="15">RIMS-binding protein 3A-like</fullName>
    </submittedName>
</protein>
<feature type="compositionally biased region" description="Polar residues" evidence="12">
    <location>
        <begin position="292"/>
        <end position="309"/>
    </location>
</feature>
<dbReference type="InterPro" id="IPR057950">
    <property type="entry name" value="RIMB1/RIM3A-C-like_N"/>
</dbReference>
<sequence>MTKDSPSPSGGGRVTPKKPATPGPAAAALEEQRRELEKLRAELEAERARGREERRRFAAQARQLREEAEQERQQLVDHLRSKWEAQRSRELRQLQEEVLREREAEIRQLLRWKEAEMRQLQQLLHRERDGMVREARELQRQLAEELVNRGYCGRTGAPEDAAAQCRCRLQEVLAQLRWETDGEQASRIRHLQAALDVERQLFLKYILEHFRWHPALSGIPDPQAAHSSEEPPPEAAAKSSCRLKPLDGLSAGARARSRSLDRVPAACSNSPDSVLPARASSLDSLAPARSLSLDSTLSRPKAPESSSPDASIPGSLSPPPPLSERRRPSDPRGGEESGSQPCEALNPLPPGPDYRELLKQNSELSEALQVLARRCSGLREENLQLRRAGFSDKADKKVKRLKVKHAELTGLARRLEDRARKLQETNQRAVSAPVPGESRAGLELCQAFARQRARDLSEQASVLLTKDKQIEELRQECHLLQARIASGLGSSPLAAGGAACAQWLNISDLDRLQRESQREVLRLQRQLTLQQATSSARAEAGGQSAPCEEARSQVQALERELSAQRRECAELGAQAAAARRRGEEAEARLQAALSEGAWLAKENARLQAQADWTGKVAAENKDVRGQLGLACRERNAAGLLSGQLLQQAARGQDRQQQLQHDQQKALCDLQTAWEERRALQCQPGHPPREPREAPPAPESQVRSSGRTKLQLGPEDQASSQPSRAKQEKKEDSLLENPVALGEAASAPKVPDRVPSSRPLDSRPQAKKTSSQSNSSSEVESMWAPVPSCPTLDVDTANQVEDLEPYNVSSTLEVGGSEAPTTPMFKVFLAQYSYNPFEGPNEHPESELLLTAGDYVYVFGDMDEDGFYKGELEDGRQGLVPSNLVEQIPDSDVLGCLPHEFPDLGPTRLPAGQGKDSKEDTGHSLVPGKAQGTVDRGPHATVRVGSKTEVVIEISDAKMEDGRLGSQQSMGKRGFSRPLLGTNSVFCVAPTQLYLKSVAATSAEITWVGSSHPHMVYLDDLERALTLAGVSCYTFHHLHPGTRYQARVEVHPPWDSLPVHWETMSSTITFNTPLAGPPDPPLDVLVERHASPGLLVVSWLPVTIDSAGSSNGVQVTGYAVYADGLKVAEVADATAGSILLEFSQLQLPLMCQKISVRTMSFCGESLDSVPAQIPHNCVTCLRLPEMSPFSCTCGDPSTGRVTFPICPQRLVLAPPRAKASPHSPGSCGEPQAKFLEAFPEDPPRRQSPTPRLSSDGEFPSAGSGSQAQRPTEARELSRKDQLFQKSPRNHRPHLPRGQSRGEENQYRHMDTSQSPAAGVICPSPECGPRKEPCQEKAALEKVLRQKQDAPAFTPPQLGTSQRYVSDFCDILQEEAGRFSLWGTEGREQRKELRRQSGPGQALGGKREGWFQEPSLALCPAPSSRIIRMSRGGAPPLGTRVDPPAKVFVALSDYIPLMMSATPEAAEEELAFRKGQLLRAWGSQDPHGFYRGEHNGQVGNIPGHLVAKMDTGMEWTGRRWHLPGQGYLPSVAHLDGFGGLGGPQSSFPLPQGSPRRPSLWTPKTMVAALDYDPRDGPAGGLVKAKLSLRVGDVVTIYGPVDDKGFYYAESGGHRGLVPVHLLDHMSLQGELEPGWYWVYKKEQDSLPALKTPVQQQQQQQQDWIRVNSLGLGRGDFLKEMTSELAWVRPAGLGASLDPGGLRGAAATGRGWLSSASGDLRALGAARGCAVTLAARGGTERDCQGSGSGSRSVGSQCGGRAPIRGVQSGVPGLRSRRHPRTRGRSATRRGQGRGPGSGSRLLPRAPPPRRRRAAA</sequence>
<dbReference type="SUPFAM" id="SSF49265">
    <property type="entry name" value="Fibronectin type III"/>
    <property type="match status" value="1"/>
</dbReference>
<keyword evidence="6" id="KW-0221">Differentiation</keyword>
<comment type="similarity">
    <text evidence="2">Belongs to the RIMBP family.</text>
</comment>
<comment type="subcellular location">
    <subcellularLocation>
        <location evidence="1">Cytoplasm</location>
        <location evidence="1">Cytoskeleton</location>
    </subcellularLocation>
</comment>
<feature type="region of interest" description="Disordered" evidence="12">
    <location>
        <begin position="221"/>
        <end position="275"/>
    </location>
</feature>
<feature type="region of interest" description="Disordered" evidence="12">
    <location>
        <begin position="1734"/>
        <end position="1812"/>
    </location>
</feature>
<dbReference type="InterPro" id="IPR001452">
    <property type="entry name" value="SH3_domain"/>
</dbReference>
<dbReference type="SMART" id="SM00326">
    <property type="entry name" value="SH3"/>
    <property type="match status" value="3"/>
</dbReference>
<evidence type="ECO:0000256" key="1">
    <source>
        <dbReference type="ARBA" id="ARBA00004245"/>
    </source>
</evidence>
<dbReference type="FunFam" id="2.30.30.40:FF:000246">
    <property type="entry name" value="RIMS-binding protein 3A-like"/>
    <property type="match status" value="1"/>
</dbReference>
<evidence type="ECO:0000256" key="5">
    <source>
        <dbReference type="ARBA" id="ARBA00022737"/>
    </source>
</evidence>
<dbReference type="GO" id="GO:0009566">
    <property type="term" value="P:fertilization"/>
    <property type="evidence" value="ECO:0007669"/>
    <property type="project" value="TreeGrafter"/>
</dbReference>
<dbReference type="InterPro" id="IPR057884">
    <property type="entry name" value="FN3_RIM-BP1/2/3"/>
</dbReference>
<feature type="compositionally biased region" description="Basic and acidic residues" evidence="12">
    <location>
        <begin position="323"/>
        <end position="335"/>
    </location>
</feature>
<feature type="domain" description="SH3" evidence="13">
    <location>
        <begin position="1558"/>
        <end position="1625"/>
    </location>
</feature>
<dbReference type="InterPro" id="IPR040325">
    <property type="entry name" value="RIMBP1/2/3"/>
</dbReference>
<keyword evidence="5" id="KW-0677">Repeat</keyword>
<evidence type="ECO:0000256" key="6">
    <source>
        <dbReference type="ARBA" id="ARBA00022782"/>
    </source>
</evidence>
<dbReference type="Gene3D" id="2.60.40.10">
    <property type="entry name" value="Immunoglobulins"/>
    <property type="match status" value="1"/>
</dbReference>
<dbReference type="GO" id="GO:0030156">
    <property type="term" value="F:benzodiazepine receptor binding"/>
    <property type="evidence" value="ECO:0007669"/>
    <property type="project" value="TreeGrafter"/>
</dbReference>
<dbReference type="SUPFAM" id="SSF50044">
    <property type="entry name" value="SH3-domain"/>
    <property type="match status" value="3"/>
</dbReference>
<dbReference type="PANTHER" id="PTHR14234">
    <property type="entry name" value="RIM BINDING PROTEIN-RELATED"/>
    <property type="match status" value="1"/>
</dbReference>
<feature type="compositionally biased region" description="Low complexity" evidence="12">
    <location>
        <begin position="769"/>
        <end position="780"/>
    </location>
</feature>
<dbReference type="PROSITE" id="PS50002">
    <property type="entry name" value="SH3"/>
    <property type="match status" value="3"/>
</dbReference>
<accession>A0A8B8V3Q4</accession>
<dbReference type="RefSeq" id="XP_036679332.1">
    <property type="nucleotide sequence ID" value="XM_036823437.1"/>
</dbReference>
<reference evidence="15" key="1">
    <citation type="submission" date="2025-08" db="UniProtKB">
        <authorList>
            <consortium name="RefSeq"/>
        </authorList>
    </citation>
    <scope>IDENTIFICATION</scope>
    <source>
        <tissue evidence="15">Epidermis and Blubber</tissue>
    </source>
</reference>
<dbReference type="FunFam" id="2.30.30.40:FF:000006">
    <property type="entry name" value="RIMS-binding protein 2 isoform X1"/>
    <property type="match status" value="1"/>
</dbReference>
<feature type="compositionally biased region" description="Basic residues" evidence="12">
    <location>
        <begin position="1771"/>
        <end position="1788"/>
    </location>
</feature>
<dbReference type="Proteomes" id="UP000694857">
    <property type="component" value="Chromosome 14"/>
</dbReference>
<feature type="compositionally biased region" description="Basic and acidic residues" evidence="12">
    <location>
        <begin position="1270"/>
        <end position="1281"/>
    </location>
</feature>
<feature type="compositionally biased region" description="Basic and acidic residues" evidence="12">
    <location>
        <begin position="1298"/>
        <end position="1309"/>
    </location>
</feature>
<gene>
    <name evidence="15" type="primary">LOC118880082</name>
</gene>
<feature type="region of interest" description="Disordered" evidence="12">
    <location>
        <begin position="903"/>
        <end position="939"/>
    </location>
</feature>
<dbReference type="InterPro" id="IPR013783">
    <property type="entry name" value="Ig-like_fold"/>
</dbReference>
<dbReference type="InterPro" id="IPR036028">
    <property type="entry name" value="SH3-like_dom_sf"/>
</dbReference>
<feature type="region of interest" description="Disordered" evidence="12">
    <location>
        <begin position="1"/>
        <end position="33"/>
    </location>
</feature>
<keyword evidence="8 11" id="KW-0175">Coiled coil</keyword>
<feature type="region of interest" description="Disordered" evidence="12">
    <location>
        <begin position="291"/>
        <end position="356"/>
    </location>
</feature>
<feature type="compositionally biased region" description="Low complexity" evidence="12">
    <location>
        <begin position="1746"/>
        <end position="1757"/>
    </location>
</feature>
<evidence type="ECO:0000259" key="13">
    <source>
        <dbReference type="PROSITE" id="PS50002"/>
    </source>
</evidence>
<dbReference type="CDD" id="cd12014">
    <property type="entry name" value="SH3_RIM-BP_1"/>
    <property type="match status" value="1"/>
</dbReference>